<evidence type="ECO:0000313" key="1">
    <source>
        <dbReference type="EMBL" id="CAL4129181.1"/>
    </source>
</evidence>
<comment type="caution">
    <text evidence="1">The sequence shown here is derived from an EMBL/GenBank/DDBJ whole genome shotgun (WGS) entry which is preliminary data.</text>
</comment>
<sequence>MLLDFRPVSIEPTGERFLLATGSVRVQARVDLTKLFLQFEEEIARFNDIMKNITINIPHNLLIATCYMNPFFQREIEQIEDKASQLLDITLPSTLRDTLLKTPVNHLNRNMKYKRSLVPVLGTILHQLFGTGTEETEKILNYNIHKLESQVHSLDEELESVLKTFNYSLSIQTTIEEDHSWLMNLNQTLHILPIIKQKCKNITNIMGRQLSKYHRVIYKLVRLKKAIPYGDITSTIAPDKIYKLLHDLSDKLQDGYKFTSENINDLPVFEINISGGLLTYSFDIPVTQFSEFHILRVQPIPFVSPLHTCNRSICTFSAVDLPSSSMVGISDDEKFFSYLPTKCRHSTKIP</sequence>
<dbReference type="EMBL" id="CAXKWB010025974">
    <property type="protein sequence ID" value="CAL4129181.1"/>
    <property type="molecule type" value="Genomic_DNA"/>
</dbReference>
<reference evidence="1 2" key="1">
    <citation type="submission" date="2024-05" db="EMBL/GenBank/DDBJ databases">
        <authorList>
            <person name="Wallberg A."/>
        </authorList>
    </citation>
    <scope>NUCLEOTIDE SEQUENCE [LARGE SCALE GENOMIC DNA]</scope>
</reference>
<protein>
    <submittedName>
        <fullName evidence="1">Uncharacterized protein</fullName>
    </submittedName>
</protein>
<feature type="non-terminal residue" evidence="1">
    <location>
        <position position="350"/>
    </location>
</feature>
<name>A0AAV2RQC1_MEGNR</name>
<proteinExistence type="predicted"/>
<organism evidence="1 2">
    <name type="scientific">Meganyctiphanes norvegica</name>
    <name type="common">Northern krill</name>
    <name type="synonym">Thysanopoda norvegica</name>
    <dbReference type="NCBI Taxonomy" id="48144"/>
    <lineage>
        <taxon>Eukaryota</taxon>
        <taxon>Metazoa</taxon>
        <taxon>Ecdysozoa</taxon>
        <taxon>Arthropoda</taxon>
        <taxon>Crustacea</taxon>
        <taxon>Multicrustacea</taxon>
        <taxon>Malacostraca</taxon>
        <taxon>Eumalacostraca</taxon>
        <taxon>Eucarida</taxon>
        <taxon>Euphausiacea</taxon>
        <taxon>Euphausiidae</taxon>
        <taxon>Meganyctiphanes</taxon>
    </lineage>
</organism>
<gene>
    <name evidence="1" type="ORF">MNOR_LOCUS26260</name>
</gene>
<keyword evidence="2" id="KW-1185">Reference proteome</keyword>
<evidence type="ECO:0000313" key="2">
    <source>
        <dbReference type="Proteomes" id="UP001497623"/>
    </source>
</evidence>
<dbReference type="AlphaFoldDB" id="A0AAV2RQC1"/>
<accession>A0AAV2RQC1</accession>
<dbReference type="Proteomes" id="UP001497623">
    <property type="component" value="Unassembled WGS sequence"/>
</dbReference>